<dbReference type="AlphaFoldDB" id="A0ABD1I146"/>
<comment type="caution">
    <text evidence="1">The sequence shown here is derived from an EMBL/GenBank/DDBJ whole genome shotgun (WGS) entry which is preliminary data.</text>
</comment>
<gene>
    <name evidence="1" type="ORF">AAHA92_04027</name>
</gene>
<accession>A0ABD1I146</accession>
<dbReference type="Proteomes" id="UP001567538">
    <property type="component" value="Unassembled WGS sequence"/>
</dbReference>
<dbReference type="EMBL" id="JBEAFC010000003">
    <property type="protein sequence ID" value="KAL1561309.1"/>
    <property type="molecule type" value="Genomic_DNA"/>
</dbReference>
<evidence type="ECO:0000313" key="1">
    <source>
        <dbReference type="EMBL" id="KAL1561309.1"/>
    </source>
</evidence>
<proteinExistence type="predicted"/>
<evidence type="ECO:0000313" key="2">
    <source>
        <dbReference type="Proteomes" id="UP001567538"/>
    </source>
</evidence>
<organism evidence="1 2">
    <name type="scientific">Salvia divinorum</name>
    <name type="common">Maria pastora</name>
    <name type="synonym">Diviner's sage</name>
    <dbReference type="NCBI Taxonomy" id="28513"/>
    <lineage>
        <taxon>Eukaryota</taxon>
        <taxon>Viridiplantae</taxon>
        <taxon>Streptophyta</taxon>
        <taxon>Embryophyta</taxon>
        <taxon>Tracheophyta</taxon>
        <taxon>Spermatophyta</taxon>
        <taxon>Magnoliopsida</taxon>
        <taxon>eudicotyledons</taxon>
        <taxon>Gunneridae</taxon>
        <taxon>Pentapetalae</taxon>
        <taxon>asterids</taxon>
        <taxon>lamiids</taxon>
        <taxon>Lamiales</taxon>
        <taxon>Lamiaceae</taxon>
        <taxon>Nepetoideae</taxon>
        <taxon>Mentheae</taxon>
        <taxon>Salviinae</taxon>
        <taxon>Salvia</taxon>
        <taxon>Salvia subgen. Calosphace</taxon>
    </lineage>
</organism>
<protein>
    <submittedName>
        <fullName evidence="1">Uncharacterized protein</fullName>
    </submittedName>
</protein>
<sequence length="153" mass="17127">MSGIVGLYCVSISCFCMIGGFRSGFAFDLNFECRILNLLGLIECISKESTRSLGCVCNWNWIIWGLRSRIMFGVRLFYYRSLACGLIAVSKSGASQRKKDRNSAPLVGCMPLKSHQANKRRSEDCQFSGPAPFLWNSYDFEGVTLTGQDAFPY</sequence>
<reference evidence="1 2" key="1">
    <citation type="submission" date="2024-06" db="EMBL/GenBank/DDBJ databases">
        <title>A chromosome level genome sequence of Diviner's sage (Salvia divinorum).</title>
        <authorList>
            <person name="Ford S.A."/>
            <person name="Ro D.-K."/>
            <person name="Ness R.W."/>
            <person name="Phillips M.A."/>
        </authorList>
    </citation>
    <scope>NUCLEOTIDE SEQUENCE [LARGE SCALE GENOMIC DNA]</scope>
    <source>
        <strain evidence="1">SAF-2024a</strain>
        <tissue evidence="1">Leaf</tissue>
    </source>
</reference>
<name>A0ABD1I146_SALDI</name>
<keyword evidence="2" id="KW-1185">Reference proteome</keyword>